<dbReference type="GO" id="GO:0005840">
    <property type="term" value="C:ribosome"/>
    <property type="evidence" value="ECO:0007669"/>
    <property type="project" value="UniProtKB-KW"/>
</dbReference>
<keyword evidence="4" id="KW-0689">Ribosomal protein</keyword>
<evidence type="ECO:0000256" key="1">
    <source>
        <dbReference type="ARBA" id="ARBA00022679"/>
    </source>
</evidence>
<dbReference type="PANTHER" id="PTHR10908">
    <property type="entry name" value="SEROTONIN N-ACETYLTRANSFERASE"/>
    <property type="match status" value="1"/>
</dbReference>
<organism evidence="4 5">
    <name type="scientific">Eubacterium uniforme</name>
    <dbReference type="NCBI Taxonomy" id="39495"/>
    <lineage>
        <taxon>Bacteria</taxon>
        <taxon>Bacillati</taxon>
        <taxon>Bacillota</taxon>
        <taxon>Clostridia</taxon>
        <taxon>Eubacteriales</taxon>
        <taxon>Eubacteriaceae</taxon>
        <taxon>Eubacterium</taxon>
    </lineage>
</organism>
<keyword evidence="5" id="KW-1185">Reference proteome</keyword>
<dbReference type="InterPro" id="IPR000182">
    <property type="entry name" value="GNAT_dom"/>
</dbReference>
<evidence type="ECO:0000313" key="4">
    <source>
        <dbReference type="EMBL" id="SKA65227.1"/>
    </source>
</evidence>
<dbReference type="STRING" id="39495.SAMN02745111_01051"/>
<feature type="domain" description="N-acetyltransferase" evidence="3">
    <location>
        <begin position="164"/>
        <end position="322"/>
    </location>
</feature>
<dbReference type="SUPFAM" id="SSF53146">
    <property type="entry name" value="Nitrogenase accessory factor-like"/>
    <property type="match status" value="1"/>
</dbReference>
<dbReference type="PROSITE" id="PS51186">
    <property type="entry name" value="GNAT"/>
    <property type="match status" value="1"/>
</dbReference>
<dbReference type="AlphaFoldDB" id="A0A1T4VJX3"/>
<keyword evidence="2" id="KW-0012">Acyltransferase</keyword>
<gene>
    <name evidence="4" type="ORF">SAMN02745111_01051</name>
</gene>
<proteinExistence type="predicted"/>
<dbReference type="InterPro" id="IPR051635">
    <property type="entry name" value="SNAT-like"/>
</dbReference>
<dbReference type="SUPFAM" id="SSF55729">
    <property type="entry name" value="Acyl-CoA N-acyltransferases (Nat)"/>
    <property type="match status" value="1"/>
</dbReference>
<evidence type="ECO:0000313" key="5">
    <source>
        <dbReference type="Proteomes" id="UP000190814"/>
    </source>
</evidence>
<reference evidence="4 5" key="1">
    <citation type="submission" date="2017-02" db="EMBL/GenBank/DDBJ databases">
        <authorList>
            <person name="Peterson S.W."/>
        </authorList>
    </citation>
    <scope>NUCLEOTIDE SEQUENCE [LARGE SCALE GENOMIC DNA]</scope>
    <source>
        <strain evidence="4 5">ATCC 35992</strain>
    </source>
</reference>
<accession>A0A1T4VJX3</accession>
<dbReference type="CDD" id="cd04301">
    <property type="entry name" value="NAT_SF"/>
    <property type="match status" value="1"/>
</dbReference>
<sequence length="323" mass="36110">MRYKIAVGSSDGVNVNLKFGEVNNFLIYEVDGLKFKLLEEREVKKENESIDIDDNKKQDVANDAKNNCGNILQECGNQSSCGSAGSGCGGNGKGCNGSSDVATKISVIDDCRCILCKKVGFQAQKQFEKKAIAVFDIEVDIDSALTKIADYFDKLDNHKLNKKFEVRKATKSDLDGIVELESLCFPESEAATSKSLSERLDAYANHFLVTVYDGKIITLVDGLVTDEEDLLDEMYEDTNFHKEDGKWQMIFGVETHPDYRGKGLAKALVERFIQLAESEDRLGLVLTCKEELLDFYEDLGFVSEGLSKSNHGGVVWYQMRYRF</sequence>
<dbReference type="InterPro" id="IPR036105">
    <property type="entry name" value="DiNase_FeMo-co_biosyn_sf"/>
</dbReference>
<name>A0A1T4VJX3_9FIRM</name>
<dbReference type="PANTHER" id="PTHR10908:SF0">
    <property type="entry name" value="SEROTONIN N-ACETYLTRANSFERASE"/>
    <property type="match status" value="1"/>
</dbReference>
<keyword evidence="1" id="KW-0808">Transferase</keyword>
<evidence type="ECO:0000259" key="3">
    <source>
        <dbReference type="PROSITE" id="PS51186"/>
    </source>
</evidence>
<evidence type="ECO:0000256" key="2">
    <source>
        <dbReference type="ARBA" id="ARBA00023315"/>
    </source>
</evidence>
<protein>
    <submittedName>
        <fullName evidence="4">Ribosomal protein S18 acetylase RimI</fullName>
    </submittedName>
</protein>
<dbReference type="Gene3D" id="3.30.420.130">
    <property type="entry name" value="Dinitrogenase iron-molybdenum cofactor biosynthesis domain"/>
    <property type="match status" value="1"/>
</dbReference>
<dbReference type="RefSeq" id="WP_078765928.1">
    <property type="nucleotide sequence ID" value="NZ_FUXZ01000006.1"/>
</dbReference>
<dbReference type="InterPro" id="IPR016181">
    <property type="entry name" value="Acyl_CoA_acyltransferase"/>
</dbReference>
<dbReference type="GO" id="GO:0008080">
    <property type="term" value="F:N-acetyltransferase activity"/>
    <property type="evidence" value="ECO:0007669"/>
    <property type="project" value="UniProtKB-ARBA"/>
</dbReference>
<dbReference type="Gene3D" id="3.40.630.30">
    <property type="match status" value="1"/>
</dbReference>
<dbReference type="Pfam" id="PF00583">
    <property type="entry name" value="Acetyltransf_1"/>
    <property type="match status" value="1"/>
</dbReference>
<keyword evidence="4" id="KW-0687">Ribonucleoprotein</keyword>
<dbReference type="EMBL" id="FUXZ01000006">
    <property type="protein sequence ID" value="SKA65227.1"/>
    <property type="molecule type" value="Genomic_DNA"/>
</dbReference>
<dbReference type="OrthoDB" id="9800962at2"/>
<dbReference type="Proteomes" id="UP000190814">
    <property type="component" value="Unassembled WGS sequence"/>
</dbReference>